<gene>
    <name evidence="1" type="ORF">L2E82_14241</name>
</gene>
<name>A0ACB9EZT7_CICIN</name>
<evidence type="ECO:0000313" key="2">
    <source>
        <dbReference type="Proteomes" id="UP001055811"/>
    </source>
</evidence>
<reference evidence="1 2" key="2">
    <citation type="journal article" date="2022" name="Mol. Ecol. Resour.">
        <title>The genomes of chicory, endive, great burdock and yacon provide insights into Asteraceae paleo-polyploidization history and plant inulin production.</title>
        <authorList>
            <person name="Fan W."/>
            <person name="Wang S."/>
            <person name="Wang H."/>
            <person name="Wang A."/>
            <person name="Jiang F."/>
            <person name="Liu H."/>
            <person name="Zhao H."/>
            <person name="Xu D."/>
            <person name="Zhang Y."/>
        </authorList>
    </citation>
    <scope>NUCLEOTIDE SEQUENCE [LARGE SCALE GENOMIC DNA]</scope>
    <source>
        <strain evidence="2">cv. Punajuju</strain>
        <tissue evidence="1">Leaves</tissue>
    </source>
</reference>
<sequence>MYLTITFLIGPKDNTCKKASSIFHGSKSFRITSTTMASSVSQYPFFSSSIKSSIETTPRRKIALIKAQKDSSPSSDSQPPDPVKLALARAKAYKKSIQSNPTPKISQNQNPVSEIAESGGNKDGSLSKVTMEGAKAYTEKNRGLQQGKSEILMDEFVEKKDGPKVSAIDFVGLGFADKKEGRGLPAGLVPFSDSFPAGDLPDVEIIVGDTSRFGKKTSQSNTTTQEEEDSELYKPKVSTWGVFPRPNNISKTYGGGKTIRPGDVLETAESKAAKDARTKQMIAAYKRQMGLNIDPKLKAECEKDLKDGDSLMEIGKLRDALPFYEKVMEKLVYQSELHGLAALQWSICQDSLNRSDEARVMYEKLQSHPNVGVSKKARQFVFSFQAMEMMKVTSSSVSKRKTGYQNFFDAFVENKNNLSINETEVEDDAAIQALPYVIFLVSPILMILVIAVQKRLV</sequence>
<keyword evidence="2" id="KW-1185">Reference proteome</keyword>
<reference evidence="2" key="1">
    <citation type="journal article" date="2022" name="Mol. Ecol. Resour.">
        <title>The genomes of chicory, endive, great burdock and yacon provide insights into Asteraceae palaeo-polyploidization history and plant inulin production.</title>
        <authorList>
            <person name="Fan W."/>
            <person name="Wang S."/>
            <person name="Wang H."/>
            <person name="Wang A."/>
            <person name="Jiang F."/>
            <person name="Liu H."/>
            <person name="Zhao H."/>
            <person name="Xu D."/>
            <person name="Zhang Y."/>
        </authorList>
    </citation>
    <scope>NUCLEOTIDE SEQUENCE [LARGE SCALE GENOMIC DNA]</scope>
    <source>
        <strain evidence="2">cv. Punajuju</strain>
    </source>
</reference>
<accession>A0ACB9EZT7</accession>
<dbReference type="EMBL" id="CM042011">
    <property type="protein sequence ID" value="KAI3764236.1"/>
    <property type="molecule type" value="Genomic_DNA"/>
</dbReference>
<comment type="caution">
    <text evidence="1">The sequence shown here is derived from an EMBL/GenBank/DDBJ whole genome shotgun (WGS) entry which is preliminary data.</text>
</comment>
<proteinExistence type="predicted"/>
<protein>
    <submittedName>
        <fullName evidence="1">Uncharacterized protein</fullName>
    </submittedName>
</protein>
<evidence type="ECO:0000313" key="1">
    <source>
        <dbReference type="EMBL" id="KAI3764236.1"/>
    </source>
</evidence>
<dbReference type="Proteomes" id="UP001055811">
    <property type="component" value="Linkage Group LG03"/>
</dbReference>
<organism evidence="1 2">
    <name type="scientific">Cichorium intybus</name>
    <name type="common">Chicory</name>
    <dbReference type="NCBI Taxonomy" id="13427"/>
    <lineage>
        <taxon>Eukaryota</taxon>
        <taxon>Viridiplantae</taxon>
        <taxon>Streptophyta</taxon>
        <taxon>Embryophyta</taxon>
        <taxon>Tracheophyta</taxon>
        <taxon>Spermatophyta</taxon>
        <taxon>Magnoliopsida</taxon>
        <taxon>eudicotyledons</taxon>
        <taxon>Gunneridae</taxon>
        <taxon>Pentapetalae</taxon>
        <taxon>asterids</taxon>
        <taxon>campanulids</taxon>
        <taxon>Asterales</taxon>
        <taxon>Asteraceae</taxon>
        <taxon>Cichorioideae</taxon>
        <taxon>Cichorieae</taxon>
        <taxon>Cichoriinae</taxon>
        <taxon>Cichorium</taxon>
    </lineage>
</organism>